<dbReference type="Gene3D" id="1.10.10.60">
    <property type="entry name" value="Homeodomain-like"/>
    <property type="match status" value="2"/>
</dbReference>
<evidence type="ECO:0000256" key="2">
    <source>
        <dbReference type="ARBA" id="ARBA00023125"/>
    </source>
</evidence>
<evidence type="ECO:0000256" key="3">
    <source>
        <dbReference type="ARBA" id="ARBA00023163"/>
    </source>
</evidence>
<dbReference type="InterPro" id="IPR020449">
    <property type="entry name" value="Tscrpt_reg_AraC-type_HTH"/>
</dbReference>
<evidence type="ECO:0000259" key="4">
    <source>
        <dbReference type="PROSITE" id="PS01124"/>
    </source>
</evidence>
<dbReference type="GO" id="GO:0043565">
    <property type="term" value="F:sequence-specific DNA binding"/>
    <property type="evidence" value="ECO:0007669"/>
    <property type="project" value="InterPro"/>
</dbReference>
<dbReference type="PRINTS" id="PR00032">
    <property type="entry name" value="HTHARAC"/>
</dbReference>
<accession>A0A9D2LVD8</accession>
<dbReference type="PANTHER" id="PTHR43280:SF2">
    <property type="entry name" value="HTH-TYPE TRANSCRIPTIONAL REGULATOR EXSA"/>
    <property type="match status" value="1"/>
</dbReference>
<evidence type="ECO:0000256" key="1">
    <source>
        <dbReference type="ARBA" id="ARBA00023015"/>
    </source>
</evidence>
<dbReference type="EMBL" id="DWYZ01000298">
    <property type="protein sequence ID" value="HJB30167.1"/>
    <property type="molecule type" value="Genomic_DNA"/>
</dbReference>
<comment type="caution">
    <text evidence="5">The sequence shown here is derived from an EMBL/GenBank/DDBJ whole genome shotgun (WGS) entry which is preliminary data.</text>
</comment>
<keyword evidence="1" id="KW-0805">Transcription regulation</keyword>
<dbReference type="SMART" id="SM00342">
    <property type="entry name" value="HTH_ARAC"/>
    <property type="match status" value="1"/>
</dbReference>
<dbReference type="SUPFAM" id="SSF46689">
    <property type="entry name" value="Homeodomain-like"/>
    <property type="match status" value="2"/>
</dbReference>
<gene>
    <name evidence="5" type="ORF">IAA06_15450</name>
</gene>
<name>A0A9D2LVD8_9FIRM</name>
<organism evidence="5 6">
    <name type="scientific">Candidatus Blautia faecavium</name>
    <dbReference type="NCBI Taxonomy" id="2838487"/>
    <lineage>
        <taxon>Bacteria</taxon>
        <taxon>Bacillati</taxon>
        <taxon>Bacillota</taxon>
        <taxon>Clostridia</taxon>
        <taxon>Lachnospirales</taxon>
        <taxon>Lachnospiraceae</taxon>
        <taxon>Blautia</taxon>
    </lineage>
</organism>
<dbReference type="AlphaFoldDB" id="A0A9D2LVD8"/>
<feature type="non-terminal residue" evidence="5">
    <location>
        <position position="1"/>
    </location>
</feature>
<dbReference type="PROSITE" id="PS01124">
    <property type="entry name" value="HTH_ARAC_FAMILY_2"/>
    <property type="match status" value="1"/>
</dbReference>
<reference evidence="5" key="1">
    <citation type="journal article" date="2021" name="PeerJ">
        <title>Extensive microbial diversity within the chicken gut microbiome revealed by metagenomics and culture.</title>
        <authorList>
            <person name="Gilroy R."/>
            <person name="Ravi A."/>
            <person name="Getino M."/>
            <person name="Pursley I."/>
            <person name="Horton D.L."/>
            <person name="Alikhan N.F."/>
            <person name="Baker D."/>
            <person name="Gharbi K."/>
            <person name="Hall N."/>
            <person name="Watson M."/>
            <person name="Adriaenssens E.M."/>
            <person name="Foster-Nyarko E."/>
            <person name="Jarju S."/>
            <person name="Secka A."/>
            <person name="Antonio M."/>
            <person name="Oren A."/>
            <person name="Chaudhuri R.R."/>
            <person name="La Ragione R."/>
            <person name="Hildebrand F."/>
            <person name="Pallen M.J."/>
        </authorList>
    </citation>
    <scope>NUCLEOTIDE SEQUENCE</scope>
    <source>
        <strain evidence="5">ChiSjej1B19-5720</strain>
    </source>
</reference>
<sequence>LNRKKIYSEINQYLEIHIKEPISVQDICLRFGVSKATLSKVFHENADRSFHNYLTVLRVEKAKEIMQSRTEYFIKDVAQEVGYEDQFYFSRIFKSVTGISPSDFLLKCSEKI</sequence>
<proteinExistence type="predicted"/>
<dbReference type="Pfam" id="PF12833">
    <property type="entry name" value="HTH_18"/>
    <property type="match status" value="1"/>
</dbReference>
<keyword evidence="2" id="KW-0238">DNA-binding</keyword>
<evidence type="ECO:0000313" key="6">
    <source>
        <dbReference type="Proteomes" id="UP000823842"/>
    </source>
</evidence>
<dbReference type="InterPro" id="IPR018062">
    <property type="entry name" value="HTH_AraC-typ_CS"/>
</dbReference>
<keyword evidence="3" id="KW-0804">Transcription</keyword>
<dbReference type="PANTHER" id="PTHR43280">
    <property type="entry name" value="ARAC-FAMILY TRANSCRIPTIONAL REGULATOR"/>
    <property type="match status" value="1"/>
</dbReference>
<dbReference type="InterPro" id="IPR018060">
    <property type="entry name" value="HTH_AraC"/>
</dbReference>
<evidence type="ECO:0000313" key="5">
    <source>
        <dbReference type="EMBL" id="HJB30167.1"/>
    </source>
</evidence>
<protein>
    <submittedName>
        <fullName evidence="5">AraC family transcriptional regulator</fullName>
    </submittedName>
</protein>
<dbReference type="PROSITE" id="PS00041">
    <property type="entry name" value="HTH_ARAC_FAMILY_1"/>
    <property type="match status" value="1"/>
</dbReference>
<feature type="domain" description="HTH araC/xylS-type" evidence="4">
    <location>
        <begin position="8"/>
        <end position="107"/>
    </location>
</feature>
<dbReference type="InterPro" id="IPR009057">
    <property type="entry name" value="Homeodomain-like_sf"/>
</dbReference>
<dbReference type="GO" id="GO:0003700">
    <property type="term" value="F:DNA-binding transcription factor activity"/>
    <property type="evidence" value="ECO:0007669"/>
    <property type="project" value="InterPro"/>
</dbReference>
<dbReference type="Proteomes" id="UP000823842">
    <property type="component" value="Unassembled WGS sequence"/>
</dbReference>
<reference evidence="5" key="2">
    <citation type="submission" date="2021-04" db="EMBL/GenBank/DDBJ databases">
        <authorList>
            <person name="Gilroy R."/>
        </authorList>
    </citation>
    <scope>NUCLEOTIDE SEQUENCE</scope>
    <source>
        <strain evidence="5">ChiSjej1B19-5720</strain>
    </source>
</reference>